<organism evidence="1 2">
    <name type="scientific">Amycolatopsis pithecellobii</name>
    <dbReference type="NCBI Taxonomy" id="664692"/>
    <lineage>
        <taxon>Bacteria</taxon>
        <taxon>Bacillati</taxon>
        <taxon>Actinomycetota</taxon>
        <taxon>Actinomycetes</taxon>
        <taxon>Pseudonocardiales</taxon>
        <taxon>Pseudonocardiaceae</taxon>
        <taxon>Amycolatopsis</taxon>
    </lineage>
</organism>
<dbReference type="Proteomes" id="UP000440096">
    <property type="component" value="Unassembled WGS sequence"/>
</dbReference>
<proteinExistence type="predicted"/>
<dbReference type="AlphaFoldDB" id="A0A6N7ZCF4"/>
<sequence>MILRDLRQVVLLEQNSEVAQHFLGEQFNDHVLHLVLPGGGELGRVEPPVHLVANRGRCRV</sequence>
<dbReference type="EMBL" id="WMBA01000101">
    <property type="protein sequence ID" value="MTD59375.1"/>
    <property type="molecule type" value="Genomic_DNA"/>
</dbReference>
<protein>
    <submittedName>
        <fullName evidence="1">Uncharacterized protein</fullName>
    </submittedName>
</protein>
<evidence type="ECO:0000313" key="2">
    <source>
        <dbReference type="Proteomes" id="UP000440096"/>
    </source>
</evidence>
<dbReference type="RefSeq" id="WP_154761418.1">
    <property type="nucleotide sequence ID" value="NZ_WMBA01000101.1"/>
</dbReference>
<evidence type="ECO:0000313" key="1">
    <source>
        <dbReference type="EMBL" id="MTD59375.1"/>
    </source>
</evidence>
<accession>A0A6N7ZCF4</accession>
<gene>
    <name evidence="1" type="ORF">GKO32_36140</name>
</gene>
<name>A0A6N7ZCF4_9PSEU</name>
<comment type="caution">
    <text evidence="1">The sequence shown here is derived from an EMBL/GenBank/DDBJ whole genome shotgun (WGS) entry which is preliminary data.</text>
</comment>
<keyword evidence="2" id="KW-1185">Reference proteome</keyword>
<reference evidence="1 2" key="1">
    <citation type="submission" date="2019-11" db="EMBL/GenBank/DDBJ databases">
        <title>Draft genome of Amycolatopsis RM579.</title>
        <authorList>
            <person name="Duangmal K."/>
            <person name="Mingma R."/>
        </authorList>
    </citation>
    <scope>NUCLEOTIDE SEQUENCE [LARGE SCALE GENOMIC DNA]</scope>
    <source>
        <strain evidence="1 2">RM579</strain>
    </source>
</reference>